<keyword evidence="7" id="KW-1185">Reference proteome</keyword>
<comment type="subcellular location">
    <subcellularLocation>
        <location evidence="1">Nucleus</location>
    </subcellularLocation>
</comment>
<feature type="domain" description="RSE1/DDB1/CPSF1 C-terminal" evidence="3">
    <location>
        <begin position="928"/>
        <end position="1248"/>
    </location>
</feature>
<evidence type="ECO:0000256" key="2">
    <source>
        <dbReference type="ARBA" id="ARBA00023242"/>
    </source>
</evidence>
<keyword evidence="2" id="KW-0539">Nucleus</keyword>
<evidence type="ECO:0000259" key="4">
    <source>
        <dbReference type="Pfam" id="PF10433"/>
    </source>
</evidence>
<name>A0ABY8EVP8_MALFU</name>
<dbReference type="InterPro" id="IPR050358">
    <property type="entry name" value="RSE1/DDB1/CFT1"/>
</dbReference>
<dbReference type="InterPro" id="IPR015943">
    <property type="entry name" value="WD40/YVTN_repeat-like_dom_sf"/>
</dbReference>
<dbReference type="Pfam" id="PF10433">
    <property type="entry name" value="Beta-prop_RSE1_1st"/>
    <property type="match status" value="1"/>
</dbReference>
<evidence type="ECO:0000313" key="7">
    <source>
        <dbReference type="Proteomes" id="UP000818624"/>
    </source>
</evidence>
<dbReference type="Pfam" id="PF03178">
    <property type="entry name" value="CPSF_A"/>
    <property type="match status" value="1"/>
</dbReference>
<feature type="domain" description="RSE1/DDB1/CPSF1 second beta-propeller" evidence="5">
    <location>
        <begin position="573"/>
        <end position="828"/>
    </location>
</feature>
<dbReference type="PANTHER" id="PTHR10644">
    <property type="entry name" value="DNA REPAIR/RNA PROCESSING CPSF FAMILY"/>
    <property type="match status" value="1"/>
</dbReference>
<evidence type="ECO:0000259" key="3">
    <source>
        <dbReference type="Pfam" id="PF03178"/>
    </source>
</evidence>
<gene>
    <name evidence="6" type="primary">CFT1</name>
    <name evidence="6" type="ORF">GLX27_004303</name>
</gene>
<dbReference type="InterPro" id="IPR018846">
    <property type="entry name" value="Beta-prop_RSE1/DDB1/CPSF1_1st"/>
</dbReference>
<dbReference type="InterPro" id="IPR058543">
    <property type="entry name" value="Beta-prop_RSE1/DDB1/CPSF1_2nd"/>
</dbReference>
<evidence type="ECO:0000259" key="5">
    <source>
        <dbReference type="Pfam" id="PF23726"/>
    </source>
</evidence>
<organism evidence="6 7">
    <name type="scientific">Malassezia furfur</name>
    <name type="common">Pityriasis versicolor infection agent</name>
    <name type="synonym">Pityrosporum furfur</name>
    <dbReference type="NCBI Taxonomy" id="55194"/>
    <lineage>
        <taxon>Eukaryota</taxon>
        <taxon>Fungi</taxon>
        <taxon>Dikarya</taxon>
        <taxon>Basidiomycota</taxon>
        <taxon>Ustilaginomycotina</taxon>
        <taxon>Malasseziomycetes</taxon>
        <taxon>Malasseziales</taxon>
        <taxon>Malasseziaceae</taxon>
        <taxon>Malassezia</taxon>
    </lineage>
</organism>
<evidence type="ECO:0000313" key="6">
    <source>
        <dbReference type="EMBL" id="WFD49619.1"/>
    </source>
</evidence>
<proteinExistence type="predicted"/>
<dbReference type="Proteomes" id="UP000818624">
    <property type="component" value="Chromosome 6"/>
</dbReference>
<dbReference type="Gene3D" id="2.130.10.10">
    <property type="entry name" value="YVTN repeat-like/Quinoprotein amine dehydrogenase"/>
    <property type="match status" value="3"/>
</dbReference>
<dbReference type="EMBL" id="CP046239">
    <property type="protein sequence ID" value="WFD49619.1"/>
    <property type="molecule type" value="Genomic_DNA"/>
</dbReference>
<dbReference type="InterPro" id="IPR004871">
    <property type="entry name" value="RSE1/DDB1/CPSF1_C"/>
</dbReference>
<accession>A0ABY8EVP8</accession>
<feature type="domain" description="RSE1/DDB1/CPSF1 first beta-propeller" evidence="4">
    <location>
        <begin position="47"/>
        <end position="425"/>
    </location>
</feature>
<protein>
    <submittedName>
        <fullName evidence="6">mRNA cleavage and polyadenylation factor subunit</fullName>
    </submittedName>
</protein>
<evidence type="ECO:0000256" key="1">
    <source>
        <dbReference type="ARBA" id="ARBA00004123"/>
    </source>
</evidence>
<reference evidence="6 7" key="1">
    <citation type="journal article" date="2020" name="Elife">
        <title>Loss of centromere function drives karyotype evolution in closely related Malassezia species.</title>
        <authorList>
            <person name="Sankaranarayanan S.R."/>
            <person name="Ianiri G."/>
            <person name="Coelho M.A."/>
            <person name="Reza M.H."/>
            <person name="Thimmappa B.C."/>
            <person name="Ganguly P."/>
            <person name="Vadnala R.N."/>
            <person name="Sun S."/>
            <person name="Siddharthan R."/>
            <person name="Tellgren-Roth C."/>
            <person name="Dawson T.L."/>
            <person name="Heitman J."/>
            <person name="Sanyal K."/>
        </authorList>
    </citation>
    <scope>NUCLEOTIDE SEQUENCE [LARGE SCALE GENOMIC DNA]</scope>
    <source>
        <strain evidence="6">CBS14141</strain>
    </source>
</reference>
<sequence>MACAVHQERVPPQGFAHGAIVQLTVPDAPDAHAFQWPAHRGRLVSHAVLARDDVLRIFEVRERGASTELVQVRMHRLFGEVTGVLRVRTLASQYDGRDRVLLAFADAKLALMEWSDAYGDVHTVSIHTFERAPQLAQGVRPWFVPALRVDPGSQCAALLLPQDALAILPLYQDVSELQLGDEAPSAAQIVAHVPYAPSFVLSLPTDVDAGIRNVRDLLFLPGFQKPTLAVLYEAQLTWTGSLSAAKQTMHVCFVTLDLTVAHYPVTVTSEALPYDCLYLAPCPASLGGVMIVTPSAVLHMDPTARLVGVAVNAWYECASAGLPLPHADVGAPDLQGSQLVFVDATHALLFCADGTARTLRCDVEGRSVTALTLCDAEVPDAAPPCALALGVPGDRVLCASMLGDTRLYAVETLGGERADDEAAAAAAVPAVADTTLDAEELDLYGETSAAPVVRAAAGERQRLRTLDTVVGLCSLNGVAVGDVRGADGDVAPRTVVALHGALGTLEPRLRTSLGASIAPALQVWSAALQHATTLVFGAWEEQCVVYAYDEAGAAAAAADDGAEAPRFVAQYAGRTLACAAAPDAQCAVRVTPTHLAYVDATGAARDEALDGGVQHKKVTAACFGGAFLALHWDGGEIEVRRFEGGAYVPMYVPLTATYAGVDVYVDAHGALSAPGHAWLVLTYATGSIELRTLPDGALHWRSRTVGAQPSRLGAADGAPAELDVDVARVAHVRLVTLGDVPTLVVHYAHGAVAVYEACPPAPRKMRDLQPDAAPGALGFVRVDVRMLGAPATALEPCTLGGHACVAVCGEHAVVLVRGRHGGVQWLEAEDAFTSWAPLPGAAWAALVVHADAVRPLRVARVALDGVCAYTRWATGRTYTHVATHDDTGCLVAASAQRTAFVLYNDVSEPVRDATQDPAPPTTTARGAVELFARLGEAPVHGYELGASEVVTALHVARLDARDRRSARRAFVVVGTTTQYGEDRIAKGHMYVFDVVDATPYDPAVRDTMRLVLVCREEMRAPVTALSSLNGYLVAAVGQKLLVRSLEFTEWLVTIAFLETAFCTTSIQRVKNFLLLTDYHRSASFVAFQEEPAQLHVLGRDFARACLSAGGLLIHREKLALVTADLGGVVRLLDYNPANPTSLGGQRLLVRTEYHVGSEVVQALVLPGPRDAASGECFSSEVLLAKRNGAVDVLVPVDDKVLSILQLFQGQLVRSVRHTAGLNPRAFRAVPNVHVARPLTKGILDGALLHAAEAMSRPKLVRLVRDLQTRTGGVEPDDVLRCLAHLQPQW</sequence>
<dbReference type="Pfam" id="PF23726">
    <property type="entry name" value="Beta-prop_RSE1_2nd"/>
    <property type="match status" value="1"/>
</dbReference>